<keyword evidence="3 7" id="KW-0227">DNA damage</keyword>
<dbReference type="Pfam" id="PF02565">
    <property type="entry name" value="RecO_C"/>
    <property type="match status" value="1"/>
</dbReference>
<evidence type="ECO:0000259" key="8">
    <source>
        <dbReference type="Pfam" id="PF11967"/>
    </source>
</evidence>
<keyword evidence="5 7" id="KW-0234">DNA repair</keyword>
<dbReference type="GO" id="GO:0043590">
    <property type="term" value="C:bacterial nucleoid"/>
    <property type="evidence" value="ECO:0007669"/>
    <property type="project" value="TreeGrafter"/>
</dbReference>
<evidence type="ECO:0000256" key="6">
    <source>
        <dbReference type="ARBA" id="ARBA00033409"/>
    </source>
</evidence>
<comment type="similarity">
    <text evidence="1 7">Belongs to the RecO family.</text>
</comment>
<proteinExistence type="inferred from homology"/>
<dbReference type="InterPro" id="IPR003717">
    <property type="entry name" value="RecO"/>
</dbReference>
<evidence type="ECO:0000256" key="2">
    <source>
        <dbReference type="ARBA" id="ARBA00021310"/>
    </source>
</evidence>
<evidence type="ECO:0000256" key="7">
    <source>
        <dbReference type="HAMAP-Rule" id="MF_00201"/>
    </source>
</evidence>
<dbReference type="Proteomes" id="UP000249061">
    <property type="component" value="Unassembled WGS sequence"/>
</dbReference>
<dbReference type="Gene3D" id="1.20.1440.120">
    <property type="entry name" value="Recombination protein O, C-terminal domain"/>
    <property type="match status" value="1"/>
</dbReference>
<evidence type="ECO:0000313" key="10">
    <source>
        <dbReference type="Proteomes" id="UP000249061"/>
    </source>
</evidence>
<dbReference type="GO" id="GO:0006310">
    <property type="term" value="P:DNA recombination"/>
    <property type="evidence" value="ECO:0007669"/>
    <property type="project" value="UniProtKB-UniRule"/>
</dbReference>
<sequence>MDRFVDQALVLSAVDFGEADRIVTLLTRAHGRLSAFAAGARKSKRRFAGALEAGTHLNAQLVSTRGDTCRLDGVDVIKSFHKLRDDLPRIARALYCLELCRELTRDHQPHEALFDALAHYLGLLDEARAGPTSVIKFELDALQYTGFMPHFAPCALCGGPTGDRPRFDPEHGGVVCFSCSARVPRGIPVRPEVVEALARLQAGERKPLPAELRARSRELLNLFIAHHLGRKLKSVDFMEQVGTD</sequence>
<accession>A0A2W5T488</accession>
<keyword evidence="4 7" id="KW-0233">DNA recombination</keyword>
<evidence type="ECO:0000256" key="3">
    <source>
        <dbReference type="ARBA" id="ARBA00022763"/>
    </source>
</evidence>
<dbReference type="InterPro" id="IPR012340">
    <property type="entry name" value="NA-bd_OB-fold"/>
</dbReference>
<comment type="function">
    <text evidence="7">Involved in DNA repair and RecF pathway recombination.</text>
</comment>
<protein>
    <recommendedName>
        <fullName evidence="2 7">DNA repair protein RecO</fullName>
    </recommendedName>
    <alternativeName>
        <fullName evidence="6 7">Recombination protein O</fullName>
    </alternativeName>
</protein>
<dbReference type="GO" id="GO:0006302">
    <property type="term" value="P:double-strand break repair"/>
    <property type="evidence" value="ECO:0007669"/>
    <property type="project" value="TreeGrafter"/>
</dbReference>
<evidence type="ECO:0000313" key="9">
    <source>
        <dbReference type="EMBL" id="PZR07693.1"/>
    </source>
</evidence>
<dbReference type="InterPro" id="IPR042242">
    <property type="entry name" value="RecO_C"/>
</dbReference>
<dbReference type="EMBL" id="QFQP01000029">
    <property type="protein sequence ID" value="PZR07693.1"/>
    <property type="molecule type" value="Genomic_DNA"/>
</dbReference>
<feature type="domain" description="DNA replication/recombination mediator RecO N-terminal" evidence="8">
    <location>
        <begin position="1"/>
        <end position="80"/>
    </location>
</feature>
<evidence type="ECO:0000256" key="4">
    <source>
        <dbReference type="ARBA" id="ARBA00023172"/>
    </source>
</evidence>
<comment type="caution">
    <text evidence="9">The sequence shown here is derived from an EMBL/GenBank/DDBJ whole genome shotgun (WGS) entry which is preliminary data.</text>
</comment>
<dbReference type="AlphaFoldDB" id="A0A2W5T488"/>
<dbReference type="NCBIfam" id="TIGR00613">
    <property type="entry name" value="reco"/>
    <property type="match status" value="1"/>
</dbReference>
<dbReference type="Pfam" id="PF11967">
    <property type="entry name" value="RecO_N"/>
    <property type="match status" value="1"/>
</dbReference>
<evidence type="ECO:0000256" key="1">
    <source>
        <dbReference type="ARBA" id="ARBA00007452"/>
    </source>
</evidence>
<dbReference type="InterPro" id="IPR037278">
    <property type="entry name" value="ARFGAP/RecO"/>
</dbReference>
<dbReference type="SUPFAM" id="SSF50249">
    <property type="entry name" value="Nucleic acid-binding proteins"/>
    <property type="match status" value="1"/>
</dbReference>
<dbReference type="Gene3D" id="2.40.50.140">
    <property type="entry name" value="Nucleic acid-binding proteins"/>
    <property type="match status" value="1"/>
</dbReference>
<name>A0A2W5T488_9BACT</name>
<dbReference type="HAMAP" id="MF_00201">
    <property type="entry name" value="RecO"/>
    <property type="match status" value="1"/>
</dbReference>
<evidence type="ECO:0000256" key="5">
    <source>
        <dbReference type="ARBA" id="ARBA00023204"/>
    </source>
</evidence>
<dbReference type="SUPFAM" id="SSF57863">
    <property type="entry name" value="ArfGap/RecO-like zinc finger"/>
    <property type="match status" value="1"/>
</dbReference>
<dbReference type="PANTHER" id="PTHR33991">
    <property type="entry name" value="DNA REPAIR PROTEIN RECO"/>
    <property type="match status" value="1"/>
</dbReference>
<dbReference type="InterPro" id="IPR022572">
    <property type="entry name" value="DNA_rep/recomb_RecO_N"/>
</dbReference>
<reference evidence="9 10" key="1">
    <citation type="submission" date="2017-08" db="EMBL/GenBank/DDBJ databases">
        <title>Infants hospitalized years apart are colonized by the same room-sourced microbial strains.</title>
        <authorList>
            <person name="Brooks B."/>
            <person name="Olm M.R."/>
            <person name="Firek B.A."/>
            <person name="Baker R."/>
            <person name="Thomas B.C."/>
            <person name="Morowitz M.J."/>
            <person name="Banfield J.F."/>
        </authorList>
    </citation>
    <scope>NUCLEOTIDE SEQUENCE [LARGE SCALE GENOMIC DNA]</scope>
    <source>
        <strain evidence="9">S2_003_000_R2_14</strain>
    </source>
</reference>
<organism evidence="9 10">
    <name type="scientific">Archangium gephyra</name>
    <dbReference type="NCBI Taxonomy" id="48"/>
    <lineage>
        <taxon>Bacteria</taxon>
        <taxon>Pseudomonadati</taxon>
        <taxon>Myxococcota</taxon>
        <taxon>Myxococcia</taxon>
        <taxon>Myxococcales</taxon>
        <taxon>Cystobacterineae</taxon>
        <taxon>Archangiaceae</taxon>
        <taxon>Archangium</taxon>
    </lineage>
</organism>
<dbReference type="PANTHER" id="PTHR33991:SF1">
    <property type="entry name" value="DNA REPAIR PROTEIN RECO"/>
    <property type="match status" value="1"/>
</dbReference>
<gene>
    <name evidence="7 9" type="primary">recO</name>
    <name evidence="9" type="ORF">DI536_26660</name>
</gene>